<gene>
    <name evidence="3" type="ORF">PTSG_13031</name>
</gene>
<accession>F2UR37</accession>
<protein>
    <submittedName>
        <fullName evidence="3">Uncharacterized protein</fullName>
    </submittedName>
</protein>
<organism evidence="4">
    <name type="scientific">Salpingoeca rosetta (strain ATCC 50818 / BSB-021)</name>
    <dbReference type="NCBI Taxonomy" id="946362"/>
    <lineage>
        <taxon>Eukaryota</taxon>
        <taxon>Choanoflagellata</taxon>
        <taxon>Craspedida</taxon>
        <taxon>Salpingoecidae</taxon>
        <taxon>Salpingoeca</taxon>
    </lineage>
</organism>
<dbReference type="AlphaFoldDB" id="F2UR37"/>
<proteinExistence type="predicted"/>
<evidence type="ECO:0000313" key="4">
    <source>
        <dbReference type="Proteomes" id="UP000007799"/>
    </source>
</evidence>
<dbReference type="GeneID" id="16068946"/>
<keyword evidence="2" id="KW-1133">Transmembrane helix</keyword>
<feature type="region of interest" description="Disordered" evidence="1">
    <location>
        <begin position="1"/>
        <end position="41"/>
    </location>
</feature>
<keyword evidence="2" id="KW-0812">Transmembrane</keyword>
<keyword evidence="4" id="KW-1185">Reference proteome</keyword>
<name>F2UR37_SALR5</name>
<evidence type="ECO:0000256" key="1">
    <source>
        <dbReference type="SAM" id="MobiDB-lite"/>
    </source>
</evidence>
<dbReference type="KEGG" id="sre:PTSG_13031"/>
<feature type="transmembrane region" description="Helical" evidence="2">
    <location>
        <begin position="130"/>
        <end position="151"/>
    </location>
</feature>
<dbReference type="EMBL" id="GL832990">
    <property type="protein sequence ID" value="EGD80092.1"/>
    <property type="molecule type" value="Genomic_DNA"/>
</dbReference>
<dbReference type="InParanoid" id="F2UR37"/>
<dbReference type="Proteomes" id="UP000007799">
    <property type="component" value="Unassembled WGS sequence"/>
</dbReference>
<evidence type="ECO:0000256" key="2">
    <source>
        <dbReference type="SAM" id="Phobius"/>
    </source>
</evidence>
<evidence type="ECO:0000313" key="3">
    <source>
        <dbReference type="EMBL" id="EGD80092.1"/>
    </source>
</evidence>
<dbReference type="RefSeq" id="XP_004988417.1">
    <property type="nucleotide sequence ID" value="XM_004988360.1"/>
</dbReference>
<keyword evidence="2" id="KW-0472">Membrane</keyword>
<reference evidence="3" key="1">
    <citation type="submission" date="2009-08" db="EMBL/GenBank/DDBJ databases">
        <title>Annotation of Salpingoeca rosetta.</title>
        <authorList>
            <consortium name="The Broad Institute Genome Sequencing Platform"/>
            <person name="Russ C."/>
            <person name="Cuomo C."/>
            <person name="Burger G."/>
            <person name="Gray M.W."/>
            <person name="Holland P.W.H."/>
            <person name="King N."/>
            <person name="Lang F.B.F."/>
            <person name="Roger A.J."/>
            <person name="Ruiz-Trillo I."/>
            <person name="Young S.K."/>
            <person name="Zeng Q."/>
            <person name="Gargeya S."/>
            <person name="Alvarado L."/>
            <person name="Berlin A."/>
            <person name="Chapman S.B."/>
            <person name="Chen Z."/>
            <person name="Freedman E."/>
            <person name="Gellesch M."/>
            <person name="Goldberg J."/>
            <person name="Griggs A."/>
            <person name="Gujja S."/>
            <person name="Heilman E."/>
            <person name="Heiman D."/>
            <person name="Howarth C."/>
            <person name="Mehta T."/>
            <person name="Neiman D."/>
            <person name="Pearson M."/>
            <person name="Roberts A."/>
            <person name="Saif S."/>
            <person name="Shea T."/>
            <person name="Shenoy N."/>
            <person name="Sisk P."/>
            <person name="Stolte C."/>
            <person name="Sykes S."/>
            <person name="White J."/>
            <person name="Yandava C."/>
            <person name="Haas B."/>
            <person name="Nusbaum C."/>
            <person name="Birren B."/>
        </authorList>
    </citation>
    <scope>NUCLEOTIDE SEQUENCE [LARGE SCALE GENOMIC DNA]</scope>
    <source>
        <strain evidence="3">ATCC 50818</strain>
    </source>
</reference>
<sequence length="152" mass="16603">MGLEASWRCTPHKEREHAKTKPHTHTYTTKQQASKQAASTHTRLTTTTYTRMHTAKLLLVVLGSRRLGALCGRPKKARQAKQQGSKASKTLGGGIRCVRRASLVGTGQRGQQTSTQGTRNRVGRRHQGRYVVVVVACACVCSCVCVCETGWG</sequence>